<sequence length="174" mass="19132">MFIEALIQLFGPKLSVLALLLVGFAVEKHYVSRVTVFTNTIALNVHILSLEQRPSLLVSYGNLGLVFGICGFVAYAINWKTGILYNLPAYSLYSSLPVALVILVGPKGWLPILILASVVSLGGGYVLENEFGVDITHWGPRSGQVNRFIETAKMKYQDIHGVHEVDLALGEFER</sequence>
<accession>A0A256J3F0</accession>
<feature type="transmembrane region" description="Helical" evidence="1">
    <location>
        <begin position="84"/>
        <end position="103"/>
    </location>
</feature>
<protein>
    <submittedName>
        <fullName evidence="2">Uncharacterized protein</fullName>
    </submittedName>
</protein>
<evidence type="ECO:0000256" key="1">
    <source>
        <dbReference type="SAM" id="Phobius"/>
    </source>
</evidence>
<comment type="caution">
    <text evidence="2">The sequence shown here is derived from an EMBL/GenBank/DDBJ whole genome shotgun (WGS) entry which is preliminary data.</text>
</comment>
<dbReference type="Proteomes" id="UP000215731">
    <property type="component" value="Unassembled WGS sequence"/>
</dbReference>
<name>A0A256J3F0_HALEZ</name>
<proteinExistence type="predicted"/>
<organism evidence="2 3">
    <name type="scientific">Halorubrum ezzemoulense</name>
    <name type="common">Halorubrum chaoviator</name>
    <dbReference type="NCBI Taxonomy" id="337243"/>
    <lineage>
        <taxon>Archaea</taxon>
        <taxon>Methanobacteriati</taxon>
        <taxon>Methanobacteriota</taxon>
        <taxon>Stenosarchaea group</taxon>
        <taxon>Halobacteria</taxon>
        <taxon>Halobacteriales</taxon>
        <taxon>Haloferacaceae</taxon>
        <taxon>Halorubrum</taxon>
    </lineage>
</organism>
<reference evidence="2 3" key="1">
    <citation type="journal article" date="2014" name="Front. Microbiol.">
        <title>Population and genomic analysis of the genus Halorubrum.</title>
        <authorList>
            <person name="Fullmer M.S."/>
            <person name="Soucy S.M."/>
            <person name="Swithers K.S."/>
            <person name="Makkay A.M."/>
            <person name="Wheeler R."/>
            <person name="Ventosa A."/>
            <person name="Gogarten J.P."/>
            <person name="Papke R.T."/>
        </authorList>
    </citation>
    <scope>NUCLEOTIDE SEQUENCE [LARGE SCALE GENOMIC DNA]</scope>
    <source>
        <strain evidence="2 3">Ga36</strain>
    </source>
</reference>
<gene>
    <name evidence="2" type="ORF">DJ80_09160</name>
</gene>
<feature type="transmembrane region" description="Helical" evidence="1">
    <location>
        <begin position="109"/>
        <end position="127"/>
    </location>
</feature>
<dbReference type="RefSeq" id="WP_094553081.1">
    <property type="nucleotide sequence ID" value="NZ_NHOZ01000085.1"/>
</dbReference>
<evidence type="ECO:0000313" key="3">
    <source>
        <dbReference type="Proteomes" id="UP000215731"/>
    </source>
</evidence>
<dbReference type="AlphaFoldDB" id="A0A256J3F0"/>
<dbReference type="EMBL" id="NHOZ01000085">
    <property type="protein sequence ID" value="OYR62882.1"/>
    <property type="molecule type" value="Genomic_DNA"/>
</dbReference>
<keyword evidence="1" id="KW-1133">Transmembrane helix</keyword>
<evidence type="ECO:0000313" key="2">
    <source>
        <dbReference type="EMBL" id="OYR62882.1"/>
    </source>
</evidence>
<keyword evidence="1" id="KW-0812">Transmembrane</keyword>
<keyword evidence="1" id="KW-0472">Membrane</keyword>
<feature type="transmembrane region" description="Helical" evidence="1">
    <location>
        <begin position="57"/>
        <end position="77"/>
    </location>
</feature>